<protein>
    <submittedName>
        <fullName evidence="1">Uncharacterized protein</fullName>
    </submittedName>
</protein>
<sequence>MSAHRLCLVHLPAAQGTAWRDAANAAAAAAGWRIVELGPDQTPPDDAHDTLIHVFEARLGEVCAPLQRLIIADDPDRAAEAFETVHALDRDAATRVVAVQYARAAEMAAAGWPVADGRLQSLDFPGLGTITREGPPPTVRGAEGPLAFYRTLPPTPGVSVNWPTDIVLSTEASGPGRRMTDLTGRRRLLRYGPYLELSPGRWTVDVDFALRIDRAKVELRFEWGTQHDVDVATHLLTTSGVYALTLSKVWTEPAVVELRVWLDRSVFDGDLEITGCRVSFSPLESEPPAALPEPEAAA</sequence>
<dbReference type="KEGG" id="bgoe:IFJ75_18605"/>
<dbReference type="AlphaFoldDB" id="A0A975GVZ8"/>
<accession>A0A975GVZ8</accession>
<keyword evidence="2" id="KW-1185">Reference proteome</keyword>
<evidence type="ECO:0000313" key="2">
    <source>
        <dbReference type="Proteomes" id="UP000663918"/>
    </source>
</evidence>
<evidence type="ECO:0000313" key="1">
    <source>
        <dbReference type="EMBL" id="QTC91179.1"/>
    </source>
</evidence>
<dbReference type="Proteomes" id="UP000663918">
    <property type="component" value="Chromosome"/>
</dbReference>
<gene>
    <name evidence="1" type="ORF">IFJ75_18605</name>
</gene>
<dbReference type="RefSeq" id="WP_207870246.1">
    <property type="nucleotide sequence ID" value="NZ_CP062222.1"/>
</dbReference>
<organism evidence="1 2">
    <name type="scientific">Brevundimonas goettingensis</name>
    <dbReference type="NCBI Taxonomy" id="2774190"/>
    <lineage>
        <taxon>Bacteria</taxon>
        <taxon>Pseudomonadati</taxon>
        <taxon>Pseudomonadota</taxon>
        <taxon>Alphaproteobacteria</taxon>
        <taxon>Caulobacterales</taxon>
        <taxon>Caulobacteraceae</taxon>
        <taxon>Brevundimonas</taxon>
    </lineage>
</organism>
<name>A0A975GVZ8_9CAUL</name>
<reference evidence="1" key="1">
    <citation type="submission" date="2020-09" db="EMBL/GenBank/DDBJ databases">
        <title>Brevundimonas sp. LVF2 isolated from a puddle in Goettingen, Germany.</title>
        <authorList>
            <person name="Friedrich I."/>
            <person name="Klassen A."/>
            <person name="Hannes N."/>
            <person name="Schneider D."/>
            <person name="Hertel R."/>
            <person name="Daniel R."/>
        </authorList>
    </citation>
    <scope>NUCLEOTIDE SEQUENCE</scope>
    <source>
        <strain evidence="1">LVF2</strain>
    </source>
</reference>
<proteinExistence type="predicted"/>
<dbReference type="EMBL" id="CP062222">
    <property type="protein sequence ID" value="QTC91179.1"/>
    <property type="molecule type" value="Genomic_DNA"/>
</dbReference>